<keyword evidence="3" id="KW-1185">Reference proteome</keyword>
<reference evidence="2 3" key="1">
    <citation type="journal article" date="2012" name="J. Bacteriol.">
        <title>Genome sequence of benzo(a)pyrene-degrading bacterium Novosphingobium pentaromativorans US6-1.</title>
        <authorList>
            <person name="Luo Y.R."/>
            <person name="Kang S.G."/>
            <person name="Kim S.J."/>
            <person name="Kim M.R."/>
            <person name="Li N."/>
            <person name="Lee J.H."/>
            <person name="Kwon K.K."/>
        </authorList>
    </citation>
    <scope>NUCLEOTIDE SEQUENCE [LARGE SCALE GENOMIC DNA]</scope>
    <source>
        <strain evidence="2 3">US6-1</strain>
    </source>
</reference>
<evidence type="ECO:0000256" key="1">
    <source>
        <dbReference type="SAM" id="MobiDB-lite"/>
    </source>
</evidence>
<evidence type="ECO:0000313" key="3">
    <source>
        <dbReference type="Proteomes" id="UP000004030"/>
    </source>
</evidence>
<feature type="region of interest" description="Disordered" evidence="1">
    <location>
        <begin position="1"/>
        <end position="43"/>
    </location>
</feature>
<evidence type="ECO:0000313" key="2">
    <source>
        <dbReference type="EMBL" id="EHJ60309.1"/>
    </source>
</evidence>
<dbReference type="Proteomes" id="UP000004030">
    <property type="component" value="Unassembled WGS sequence"/>
</dbReference>
<feature type="compositionally biased region" description="Basic and acidic residues" evidence="1">
    <location>
        <begin position="33"/>
        <end position="43"/>
    </location>
</feature>
<dbReference type="PATRIC" id="fig|1088721.3.peg.2626"/>
<protein>
    <submittedName>
        <fullName evidence="2">Uncharacterized protein</fullName>
    </submittedName>
</protein>
<accession>G6EE85</accession>
<sequence length="43" mass="4805">MAGFPAACEQAQPDTFGPRRAHRKTRGAFPNPRAERDHAISER</sequence>
<proteinExistence type="predicted"/>
<dbReference type="EMBL" id="AGFM01000039">
    <property type="protein sequence ID" value="EHJ60309.1"/>
    <property type="molecule type" value="Genomic_DNA"/>
</dbReference>
<gene>
    <name evidence="2" type="ORF">NSU_2657</name>
</gene>
<dbReference type="AlphaFoldDB" id="G6EE85"/>
<name>G6EE85_9SPHN</name>
<comment type="caution">
    <text evidence="2">The sequence shown here is derived from an EMBL/GenBank/DDBJ whole genome shotgun (WGS) entry which is preliminary data.</text>
</comment>
<organism evidence="2 3">
    <name type="scientific">Novosphingobium pentaromativorans US6-1</name>
    <dbReference type="NCBI Taxonomy" id="1088721"/>
    <lineage>
        <taxon>Bacteria</taxon>
        <taxon>Pseudomonadati</taxon>
        <taxon>Pseudomonadota</taxon>
        <taxon>Alphaproteobacteria</taxon>
        <taxon>Sphingomonadales</taxon>
        <taxon>Sphingomonadaceae</taxon>
        <taxon>Novosphingobium</taxon>
    </lineage>
</organism>